<feature type="transmembrane region" description="Helical" evidence="1">
    <location>
        <begin position="49"/>
        <end position="67"/>
    </location>
</feature>
<keyword evidence="1" id="KW-0812">Transmembrane</keyword>
<evidence type="ECO:0000256" key="1">
    <source>
        <dbReference type="SAM" id="Phobius"/>
    </source>
</evidence>
<accession>A0A5C6ATC8</accession>
<keyword evidence="1" id="KW-1133">Transmembrane helix</keyword>
<protein>
    <submittedName>
        <fullName evidence="2">Uncharacterized protein</fullName>
    </submittedName>
</protein>
<dbReference type="OrthoDB" id="288418at2"/>
<organism evidence="2 3">
    <name type="scientific">Stieleria varia</name>
    <dbReference type="NCBI Taxonomy" id="2528005"/>
    <lineage>
        <taxon>Bacteria</taxon>
        <taxon>Pseudomonadati</taxon>
        <taxon>Planctomycetota</taxon>
        <taxon>Planctomycetia</taxon>
        <taxon>Pirellulales</taxon>
        <taxon>Pirellulaceae</taxon>
        <taxon>Stieleria</taxon>
    </lineage>
</organism>
<evidence type="ECO:0000313" key="3">
    <source>
        <dbReference type="Proteomes" id="UP000320176"/>
    </source>
</evidence>
<dbReference type="Proteomes" id="UP000320176">
    <property type="component" value="Unassembled WGS sequence"/>
</dbReference>
<dbReference type="RefSeq" id="WP_146520839.1">
    <property type="nucleotide sequence ID" value="NZ_CP151726.1"/>
</dbReference>
<feature type="transmembrane region" description="Helical" evidence="1">
    <location>
        <begin position="12"/>
        <end position="37"/>
    </location>
</feature>
<dbReference type="AlphaFoldDB" id="A0A5C6ATC8"/>
<keyword evidence="3" id="KW-1185">Reference proteome</keyword>
<sequence>MPTSQHIALRPLIRYLGLLIPLLIGVPYAIGTLYFVLNPDVAVKEWPGVLMSVFFATLGLVSGWRWWRIGAEIGQDEIAMRGLLFSVYVPIDGFDRVNKVWIETNHHEQGKGKTYQYRFVDANESVVGKIPASVEMCVDFQSFLSKLEQIAAGNRKTSAGSSSRQLSSKPVDEWTIQDIERYEQEN</sequence>
<proteinExistence type="predicted"/>
<dbReference type="EMBL" id="SJPN01000004">
    <property type="protein sequence ID" value="TWU02529.1"/>
    <property type="molecule type" value="Genomic_DNA"/>
</dbReference>
<reference evidence="2 3" key="1">
    <citation type="submission" date="2019-02" db="EMBL/GenBank/DDBJ databases">
        <title>Deep-cultivation of Planctomycetes and their phenomic and genomic characterization uncovers novel biology.</title>
        <authorList>
            <person name="Wiegand S."/>
            <person name="Jogler M."/>
            <person name="Boedeker C."/>
            <person name="Pinto D."/>
            <person name="Vollmers J."/>
            <person name="Rivas-Marin E."/>
            <person name="Kohn T."/>
            <person name="Peeters S.H."/>
            <person name="Heuer A."/>
            <person name="Rast P."/>
            <person name="Oberbeckmann S."/>
            <person name="Bunk B."/>
            <person name="Jeske O."/>
            <person name="Meyerdierks A."/>
            <person name="Storesund J.E."/>
            <person name="Kallscheuer N."/>
            <person name="Luecker S."/>
            <person name="Lage O.M."/>
            <person name="Pohl T."/>
            <person name="Merkel B.J."/>
            <person name="Hornburger P."/>
            <person name="Mueller R.-W."/>
            <person name="Bruemmer F."/>
            <person name="Labrenz M."/>
            <person name="Spormann A.M."/>
            <person name="Op Den Camp H."/>
            <person name="Overmann J."/>
            <person name="Amann R."/>
            <person name="Jetten M.S.M."/>
            <person name="Mascher T."/>
            <person name="Medema M.H."/>
            <person name="Devos D.P."/>
            <person name="Kaster A.-K."/>
            <person name="Ovreas L."/>
            <person name="Rohde M."/>
            <person name="Galperin M.Y."/>
            <person name="Jogler C."/>
        </authorList>
    </citation>
    <scope>NUCLEOTIDE SEQUENCE [LARGE SCALE GENOMIC DNA]</scope>
    <source>
        <strain evidence="2 3">Pla52n</strain>
    </source>
</reference>
<name>A0A5C6ATC8_9BACT</name>
<keyword evidence="1" id="KW-0472">Membrane</keyword>
<evidence type="ECO:0000313" key="2">
    <source>
        <dbReference type="EMBL" id="TWU02529.1"/>
    </source>
</evidence>
<comment type="caution">
    <text evidence="2">The sequence shown here is derived from an EMBL/GenBank/DDBJ whole genome shotgun (WGS) entry which is preliminary data.</text>
</comment>
<gene>
    <name evidence="2" type="ORF">Pla52n_35790</name>
</gene>